<dbReference type="InterPro" id="IPR001952">
    <property type="entry name" value="Alkaline_phosphatase"/>
</dbReference>
<feature type="active site" description="Phosphoserine intermediate" evidence="1">
    <location>
        <position position="184"/>
    </location>
</feature>
<dbReference type="GO" id="GO:0046872">
    <property type="term" value="F:metal ion binding"/>
    <property type="evidence" value="ECO:0007669"/>
    <property type="project" value="UniProtKB-KW"/>
</dbReference>
<dbReference type="PRINTS" id="PR00113">
    <property type="entry name" value="ALKPHPHTASE"/>
</dbReference>
<feature type="binding site" evidence="2">
    <location>
        <position position="388"/>
    </location>
    <ligand>
        <name>Zn(2+)</name>
        <dbReference type="ChEBI" id="CHEBI:29105"/>
        <label>2</label>
    </ligand>
</feature>
<reference evidence="5 6" key="1">
    <citation type="journal article" date="2017" name="Water Res.">
        <title>Comammox in drinking water systems.</title>
        <authorList>
            <person name="Wang Y."/>
            <person name="Ma L."/>
            <person name="Mao Y."/>
            <person name="Jiang X."/>
            <person name="Xia Y."/>
            <person name="Yu K."/>
            <person name="Li B."/>
            <person name="Zhang T."/>
        </authorList>
    </citation>
    <scope>NUCLEOTIDE SEQUENCE [LARGE SCALE GENOMIC DNA]</scope>
    <source>
        <strain evidence="5">SG_bin8</strain>
    </source>
</reference>
<keyword evidence="2" id="KW-0460">Magnesium</keyword>
<feature type="binding site" evidence="2">
    <location>
        <position position="135"/>
    </location>
    <ligand>
        <name>Zn(2+)</name>
        <dbReference type="ChEBI" id="CHEBI:29105"/>
        <label>2</label>
    </ligand>
</feature>
<comment type="similarity">
    <text evidence="3">Belongs to the alkaline phosphatase family.</text>
</comment>
<feature type="binding site" evidence="2">
    <location>
        <position position="392"/>
    </location>
    <ligand>
        <name>Zn(2+)</name>
        <dbReference type="ChEBI" id="CHEBI:29105"/>
        <label>2</label>
    </ligand>
</feature>
<accession>A0A1W9HR85</accession>
<protein>
    <submittedName>
        <fullName evidence="5">Alkaline phosphatase</fullName>
    </submittedName>
</protein>
<keyword evidence="2" id="KW-0479">Metal-binding</keyword>
<dbReference type="SMART" id="SM00098">
    <property type="entry name" value="alkPPc"/>
    <property type="match status" value="1"/>
</dbReference>
<dbReference type="PANTHER" id="PTHR11596:SF72">
    <property type="entry name" value="ALKALINE PHOSPHATASE"/>
    <property type="match status" value="1"/>
</dbReference>
<evidence type="ECO:0000256" key="4">
    <source>
        <dbReference type="SAM" id="MobiDB-lite"/>
    </source>
</evidence>
<feature type="binding site" evidence="2">
    <location>
        <position position="245"/>
    </location>
    <ligand>
        <name>Mg(2+)</name>
        <dbReference type="ChEBI" id="CHEBI:18420"/>
    </ligand>
</feature>
<evidence type="ECO:0000256" key="1">
    <source>
        <dbReference type="PIRSR" id="PIRSR601952-1"/>
    </source>
</evidence>
<feature type="binding site" evidence="2">
    <location>
        <position position="550"/>
    </location>
    <ligand>
        <name>Zn(2+)</name>
        <dbReference type="ChEBI" id="CHEBI:29105"/>
        <label>2</label>
    </ligand>
</feature>
<organism evidence="5 6">
    <name type="scientific">Candidatus Raskinella chloraquaticus</name>
    <dbReference type="NCBI Taxonomy" id="1951219"/>
    <lineage>
        <taxon>Bacteria</taxon>
        <taxon>Pseudomonadati</taxon>
        <taxon>Pseudomonadota</taxon>
        <taxon>Alphaproteobacteria</taxon>
        <taxon>Hyphomicrobiales</taxon>
        <taxon>Phreatobacteraceae</taxon>
        <taxon>Candidatus Raskinella</taxon>
    </lineage>
</organism>
<dbReference type="PANTHER" id="PTHR11596">
    <property type="entry name" value="ALKALINE PHOSPHATASE"/>
    <property type="match status" value="1"/>
</dbReference>
<dbReference type="AlphaFoldDB" id="A0A1W9HR85"/>
<feature type="binding site" evidence="2">
    <location>
        <position position="243"/>
    </location>
    <ligand>
        <name>Mg(2+)</name>
        <dbReference type="ChEBI" id="CHEBI:18420"/>
    </ligand>
</feature>
<feature type="binding site" evidence="2">
    <location>
        <position position="383"/>
    </location>
    <ligand>
        <name>Mg(2+)</name>
        <dbReference type="ChEBI" id="CHEBI:18420"/>
    </ligand>
</feature>
<evidence type="ECO:0000256" key="2">
    <source>
        <dbReference type="PIRSR" id="PIRSR601952-2"/>
    </source>
</evidence>
<dbReference type="InterPro" id="IPR017850">
    <property type="entry name" value="Alkaline_phosphatase_core_sf"/>
</dbReference>
<dbReference type="STRING" id="1827387.A4S15_02230"/>
<feature type="binding site" evidence="2">
    <location>
        <position position="431"/>
    </location>
    <ligand>
        <name>Zn(2+)</name>
        <dbReference type="ChEBI" id="CHEBI:29105"/>
        <label>2</label>
    </ligand>
</feature>
<evidence type="ECO:0000313" key="6">
    <source>
        <dbReference type="Proteomes" id="UP000192872"/>
    </source>
</evidence>
<feature type="region of interest" description="Disordered" evidence="4">
    <location>
        <begin position="507"/>
        <end position="532"/>
    </location>
</feature>
<evidence type="ECO:0000256" key="3">
    <source>
        <dbReference type="RuleBase" id="RU003946"/>
    </source>
</evidence>
<dbReference type="EMBL" id="LWDL01000031">
    <property type="protein sequence ID" value="OQW49764.1"/>
    <property type="molecule type" value="Genomic_DNA"/>
</dbReference>
<comment type="cofactor">
    <cofactor evidence="2">
        <name>Mg(2+)</name>
        <dbReference type="ChEBI" id="CHEBI:18420"/>
    </cofactor>
    <text evidence="2">Binds 1 Mg(2+) ion.</text>
</comment>
<dbReference type="SUPFAM" id="SSF53649">
    <property type="entry name" value="Alkaline phosphatase-like"/>
    <property type="match status" value="1"/>
</dbReference>
<comment type="caution">
    <text evidence="5">The sequence shown here is derived from an EMBL/GenBank/DDBJ whole genome shotgun (WGS) entry which is preliminary data.</text>
</comment>
<name>A0A1W9HR85_9HYPH</name>
<dbReference type="Gene3D" id="3.40.720.10">
    <property type="entry name" value="Alkaline Phosphatase, subunit A"/>
    <property type="match status" value="1"/>
</dbReference>
<proteinExistence type="inferred from homology"/>
<dbReference type="Proteomes" id="UP000192872">
    <property type="component" value="Unassembled WGS sequence"/>
</dbReference>
<dbReference type="CDD" id="cd16012">
    <property type="entry name" value="ALP"/>
    <property type="match status" value="1"/>
</dbReference>
<gene>
    <name evidence="5" type="ORF">A4S15_02230</name>
</gene>
<sequence>MITTAWLAISTIACTFGTAGHLSAQTIFPVDRARFLVGSRLDVKIEFQGVVTADKIKLSINGADAAGVLGKQGQLIEREDGAERSSVLFRDVSLTKPGSYKVEASDGVLSGQVVWEVYDTPEPRRAKNVILFVGDGLSNAHRVAARVLSKGITEGKYRGKLALDTMPATALVATSGVDSIITDSANSMSAYTTGHKSSTNALGVYVSRARSNTDHPKVETITSLVQRRLGMAVGIVTNTEIEDATPAAMVAHTRRRADYNIIVQQIFEARPDVILGGGSANFLPKSTPGSRRNDEEDYIGKFRSAGYEYVATATELAALSAKPETTKLLGLFNSGNMDGVLDRRFLKGGSVKKFPDQPDLTDQVRAALSILAKNDKGFFLMVESGLIDKYTHALDMERAVYDTIMLDNAVKIARDFAAPRNDTLILVLADHTHPIGIVGVMHDDMQGALPNAPLRERLGVYAQAGYPNYPAPDAQGYPDRVDVSRRLAIFSASIPDYYETFRPKLDGPNAPSLAGQGEGATSRPNPKYADAPGALLVRGNLPSNANSDVHSAEDTLLSAAGPGSERVQGFLDNTEVFEVMARALALGNVP</sequence>
<keyword evidence="2" id="KW-0862">Zinc</keyword>
<comment type="cofactor">
    <cofactor evidence="2">
        <name>Zn(2+)</name>
        <dbReference type="ChEBI" id="CHEBI:29105"/>
    </cofactor>
    <text evidence="2">Binds 2 Zn(2+) ions.</text>
</comment>
<evidence type="ECO:0000313" key="5">
    <source>
        <dbReference type="EMBL" id="OQW49764.1"/>
    </source>
</evidence>
<feature type="binding site" evidence="2">
    <location>
        <position position="430"/>
    </location>
    <ligand>
        <name>Zn(2+)</name>
        <dbReference type="ChEBI" id="CHEBI:29105"/>
        <label>2</label>
    </ligand>
</feature>
<dbReference type="Pfam" id="PF00245">
    <property type="entry name" value="Alk_phosphatase"/>
    <property type="match status" value="1"/>
</dbReference>
<feature type="binding site" evidence="2">
    <location>
        <position position="135"/>
    </location>
    <ligand>
        <name>Mg(2+)</name>
        <dbReference type="ChEBI" id="CHEBI:18420"/>
    </ligand>
</feature>
<dbReference type="GO" id="GO:0004035">
    <property type="term" value="F:alkaline phosphatase activity"/>
    <property type="evidence" value="ECO:0007669"/>
    <property type="project" value="TreeGrafter"/>
</dbReference>